<proteinExistence type="inferred from homology"/>
<comment type="similarity">
    <text evidence="7">Belongs to the ThrE exporter (TC 2.A.79) family.</text>
</comment>
<keyword evidence="8" id="KW-0175">Coiled coil</keyword>
<evidence type="ECO:0000256" key="8">
    <source>
        <dbReference type="SAM" id="Coils"/>
    </source>
</evidence>
<evidence type="ECO:0000256" key="3">
    <source>
        <dbReference type="ARBA" id="ARBA00022519"/>
    </source>
</evidence>
<keyword evidence="3" id="KW-0997">Cell inner membrane</keyword>
<feature type="transmembrane region" description="Helical" evidence="9">
    <location>
        <begin position="37"/>
        <end position="64"/>
    </location>
</feature>
<feature type="transmembrane region" description="Helical" evidence="9">
    <location>
        <begin position="110"/>
        <end position="129"/>
    </location>
</feature>
<evidence type="ECO:0000256" key="4">
    <source>
        <dbReference type="ARBA" id="ARBA00022692"/>
    </source>
</evidence>
<dbReference type="InterPro" id="IPR050539">
    <property type="entry name" value="ThrE_Dicarb/AminoAcid_Exp"/>
</dbReference>
<protein>
    <recommendedName>
        <fullName evidence="10">Threonine/Serine exporter ThrE domain-containing protein</fullName>
    </recommendedName>
</protein>
<organism evidence="11 12">
    <name type="scientific">Lachnoclostridium phytofermentans</name>
    <dbReference type="NCBI Taxonomy" id="66219"/>
    <lineage>
        <taxon>Bacteria</taxon>
        <taxon>Bacillati</taxon>
        <taxon>Bacillota</taxon>
        <taxon>Clostridia</taxon>
        <taxon>Lachnospirales</taxon>
        <taxon>Lachnospiraceae</taxon>
    </lineage>
</organism>
<name>A0A3D2X3Z9_9FIRM</name>
<dbReference type="EMBL" id="DPVV01000187">
    <property type="protein sequence ID" value="HCL01869.1"/>
    <property type="molecule type" value="Genomic_DNA"/>
</dbReference>
<dbReference type="InterPro" id="IPR024528">
    <property type="entry name" value="ThrE_2"/>
</dbReference>
<dbReference type="GO" id="GO:0015744">
    <property type="term" value="P:succinate transport"/>
    <property type="evidence" value="ECO:0007669"/>
    <property type="project" value="TreeGrafter"/>
</dbReference>
<keyword evidence="6 9" id="KW-0472">Membrane</keyword>
<evidence type="ECO:0000256" key="9">
    <source>
        <dbReference type="SAM" id="Phobius"/>
    </source>
</evidence>
<evidence type="ECO:0000256" key="2">
    <source>
        <dbReference type="ARBA" id="ARBA00022475"/>
    </source>
</evidence>
<keyword evidence="5 9" id="KW-1133">Transmembrane helix</keyword>
<evidence type="ECO:0000256" key="6">
    <source>
        <dbReference type="ARBA" id="ARBA00023136"/>
    </source>
</evidence>
<evidence type="ECO:0000256" key="5">
    <source>
        <dbReference type="ARBA" id="ARBA00022989"/>
    </source>
</evidence>
<dbReference type="AlphaFoldDB" id="A0A3D2X3Z9"/>
<keyword evidence="4 9" id="KW-0812">Transmembrane</keyword>
<evidence type="ECO:0000313" key="12">
    <source>
        <dbReference type="Proteomes" id="UP000262969"/>
    </source>
</evidence>
<gene>
    <name evidence="11" type="ORF">DHW61_05540</name>
</gene>
<dbReference type="GO" id="GO:0005886">
    <property type="term" value="C:plasma membrane"/>
    <property type="evidence" value="ECO:0007669"/>
    <property type="project" value="UniProtKB-SubCell"/>
</dbReference>
<feature type="transmembrane region" description="Helical" evidence="9">
    <location>
        <begin position="76"/>
        <end position="98"/>
    </location>
</feature>
<sequence length="198" mass="22003">MIVQIIGAFIAVLTLALAFGVPRKFLVYSAIVGAIDWLVYLISLGRGLSLAMSVFVATLVIAFISHAFARRFKAPVTVFLIPGILPLVPGVGTYRIVYYLILEDGAKASYYFYQTLQIAGMIAIGIFIMDTFFKFFQKPLSVVGKEAEDIELQGSVSVEDSTGHVLEEEEKRMEQDLLARAEALRKKMKEREKDDLGL</sequence>
<dbReference type="Pfam" id="PF12821">
    <property type="entry name" value="ThrE_2"/>
    <property type="match status" value="1"/>
</dbReference>
<comment type="caution">
    <text evidence="11">The sequence shown here is derived from an EMBL/GenBank/DDBJ whole genome shotgun (WGS) entry which is preliminary data.</text>
</comment>
<keyword evidence="2" id="KW-1003">Cell membrane</keyword>
<evidence type="ECO:0000313" key="11">
    <source>
        <dbReference type="EMBL" id="HCL01869.1"/>
    </source>
</evidence>
<reference evidence="11 12" key="1">
    <citation type="journal article" date="2018" name="Nat. Biotechnol.">
        <title>A standardized bacterial taxonomy based on genome phylogeny substantially revises the tree of life.</title>
        <authorList>
            <person name="Parks D.H."/>
            <person name="Chuvochina M."/>
            <person name="Waite D.W."/>
            <person name="Rinke C."/>
            <person name="Skarshewski A."/>
            <person name="Chaumeil P.A."/>
            <person name="Hugenholtz P."/>
        </authorList>
    </citation>
    <scope>NUCLEOTIDE SEQUENCE [LARGE SCALE GENOMIC DNA]</scope>
    <source>
        <strain evidence="11">UBA11728</strain>
    </source>
</reference>
<evidence type="ECO:0000256" key="7">
    <source>
        <dbReference type="ARBA" id="ARBA00034125"/>
    </source>
</evidence>
<dbReference type="Proteomes" id="UP000262969">
    <property type="component" value="Unassembled WGS sequence"/>
</dbReference>
<dbReference type="PANTHER" id="PTHR34390:SF1">
    <property type="entry name" value="SUCCINATE TRANSPORTER SUBUNIT YJJB-RELATED"/>
    <property type="match status" value="1"/>
</dbReference>
<accession>A0A3D2X3Z9</accession>
<dbReference type="PANTHER" id="PTHR34390">
    <property type="entry name" value="UPF0442 PROTEIN YJJB-RELATED"/>
    <property type="match status" value="1"/>
</dbReference>
<comment type="subcellular location">
    <subcellularLocation>
        <location evidence="1">Cell membrane</location>
        <topology evidence="1">Multi-pass membrane protein</topology>
    </subcellularLocation>
</comment>
<evidence type="ECO:0000259" key="10">
    <source>
        <dbReference type="Pfam" id="PF12821"/>
    </source>
</evidence>
<feature type="domain" description="Threonine/Serine exporter ThrE" evidence="10">
    <location>
        <begin position="4"/>
        <end position="131"/>
    </location>
</feature>
<evidence type="ECO:0000256" key="1">
    <source>
        <dbReference type="ARBA" id="ARBA00004651"/>
    </source>
</evidence>
<feature type="coiled-coil region" evidence="8">
    <location>
        <begin position="166"/>
        <end position="194"/>
    </location>
</feature>